<dbReference type="AlphaFoldDB" id="A0AAU6TGW8"/>
<evidence type="ECO:0000313" key="1">
    <source>
        <dbReference type="EMBL" id="XAG60552.1"/>
    </source>
</evidence>
<evidence type="ECO:0008006" key="2">
    <source>
        <dbReference type="Google" id="ProtNLM"/>
    </source>
</evidence>
<dbReference type="EMBL" id="CP095342">
    <property type="protein sequence ID" value="XAG60552.1"/>
    <property type="molecule type" value="Genomic_DNA"/>
</dbReference>
<sequence>MIIPYCIEALLHKWGIKKQNSRLIDDLKEKVFSLTHKKPPKWFFRQANKGAKKGSAVPKQS</sequence>
<organism evidence="1">
    <name type="scientific">bacterium 19MO02SH05</name>
    <dbReference type="NCBI Taxonomy" id="2920696"/>
    <lineage>
        <taxon>Bacteria</taxon>
    </lineage>
</organism>
<proteinExistence type="predicted"/>
<name>A0AAU6TGW8_UNCXX</name>
<accession>A0AAU6TGW8</accession>
<reference evidence="1" key="1">
    <citation type="submission" date="2022-03" db="EMBL/GenBank/DDBJ databases">
        <title>Sea Food Isolates.</title>
        <authorList>
            <person name="Li c."/>
        </authorList>
    </citation>
    <scope>NUCLEOTIDE SEQUENCE</scope>
    <source>
        <strain evidence="1">19MO02SH05</strain>
    </source>
</reference>
<gene>
    <name evidence="1" type="ORF">MRL64_09450</name>
</gene>
<protein>
    <recommendedName>
        <fullName evidence="2">Transposase</fullName>
    </recommendedName>
</protein>